<dbReference type="InterPro" id="IPR054707">
    <property type="entry name" value="DhpH_subs-bd"/>
</dbReference>
<evidence type="ECO:0000259" key="1">
    <source>
        <dbReference type="Pfam" id="PF01494"/>
    </source>
</evidence>
<dbReference type="InterPro" id="IPR053212">
    <property type="entry name" value="DHP_3-monooxygenase"/>
</dbReference>
<dbReference type="Gene3D" id="3.30.9.60">
    <property type="match status" value="1"/>
</dbReference>
<dbReference type="Pfam" id="PF13450">
    <property type="entry name" value="NAD_binding_8"/>
    <property type="match status" value="1"/>
</dbReference>
<dbReference type="Pfam" id="PF01494">
    <property type="entry name" value="FAD_binding_3"/>
    <property type="match status" value="1"/>
</dbReference>
<evidence type="ECO:0000313" key="3">
    <source>
        <dbReference type="EMBL" id="GAA3550697.1"/>
    </source>
</evidence>
<dbReference type="NCBIfam" id="NF005566">
    <property type="entry name" value="PRK07236.1"/>
    <property type="match status" value="1"/>
</dbReference>
<dbReference type="InterPro" id="IPR002938">
    <property type="entry name" value="FAD-bd"/>
</dbReference>
<protein>
    <submittedName>
        <fullName evidence="3">FAD binding domain-containing protein</fullName>
    </submittedName>
</protein>
<keyword evidence="4" id="KW-1185">Reference proteome</keyword>
<organism evidence="3 4">
    <name type="scientific">Microlunatus spumicola</name>
    <dbReference type="NCBI Taxonomy" id="81499"/>
    <lineage>
        <taxon>Bacteria</taxon>
        <taxon>Bacillati</taxon>
        <taxon>Actinomycetota</taxon>
        <taxon>Actinomycetes</taxon>
        <taxon>Propionibacteriales</taxon>
        <taxon>Propionibacteriaceae</taxon>
        <taxon>Microlunatus</taxon>
    </lineage>
</organism>
<accession>A0ABP6WFX1</accession>
<gene>
    <name evidence="3" type="ORF">GCM10022197_01960</name>
</gene>
<dbReference type="Proteomes" id="UP001500767">
    <property type="component" value="Unassembled WGS sequence"/>
</dbReference>
<feature type="domain" description="2,6-dihydroxypyridine 3-monooxygenase substrate binding" evidence="2">
    <location>
        <begin position="181"/>
        <end position="308"/>
    </location>
</feature>
<dbReference type="PANTHER" id="PTHR47469:SF2">
    <property type="entry name" value="OS06G0597600 PROTEIN"/>
    <property type="match status" value="1"/>
</dbReference>
<proteinExistence type="predicted"/>
<dbReference type="EMBL" id="BAAAYR010000001">
    <property type="protein sequence ID" value="GAA3550697.1"/>
    <property type="molecule type" value="Genomic_DNA"/>
</dbReference>
<dbReference type="Gene3D" id="3.50.50.60">
    <property type="entry name" value="FAD/NAD(P)-binding domain"/>
    <property type="match status" value="2"/>
</dbReference>
<dbReference type="PRINTS" id="PR00420">
    <property type="entry name" value="RNGMNOXGNASE"/>
</dbReference>
<reference evidence="4" key="1">
    <citation type="journal article" date="2019" name="Int. J. Syst. Evol. Microbiol.">
        <title>The Global Catalogue of Microorganisms (GCM) 10K type strain sequencing project: providing services to taxonomists for standard genome sequencing and annotation.</title>
        <authorList>
            <consortium name="The Broad Institute Genomics Platform"/>
            <consortium name="The Broad Institute Genome Sequencing Center for Infectious Disease"/>
            <person name="Wu L."/>
            <person name="Ma J."/>
        </authorList>
    </citation>
    <scope>NUCLEOTIDE SEQUENCE [LARGE SCALE GENOMIC DNA]</scope>
    <source>
        <strain evidence="4">JCM 16540</strain>
    </source>
</reference>
<evidence type="ECO:0000313" key="4">
    <source>
        <dbReference type="Proteomes" id="UP001500767"/>
    </source>
</evidence>
<dbReference type="Pfam" id="PF22607">
    <property type="entry name" value="FAD_binding-like"/>
    <property type="match status" value="1"/>
</dbReference>
<name>A0ABP6WFX1_9ACTN</name>
<evidence type="ECO:0000259" key="2">
    <source>
        <dbReference type="Pfam" id="PF22607"/>
    </source>
</evidence>
<comment type="caution">
    <text evidence="3">The sequence shown here is derived from an EMBL/GenBank/DDBJ whole genome shotgun (WGS) entry which is preliminary data.</text>
</comment>
<dbReference type="InterPro" id="IPR036188">
    <property type="entry name" value="FAD/NAD-bd_sf"/>
</dbReference>
<dbReference type="PANTHER" id="PTHR47469">
    <property type="entry name" value="MONOOXYGENASE-LIKE"/>
    <property type="match status" value="1"/>
</dbReference>
<dbReference type="RefSeq" id="WP_204912651.1">
    <property type="nucleotide sequence ID" value="NZ_BAAAYR010000001.1"/>
</dbReference>
<sequence length="391" mass="41512">MAQRRETGSPEPAGHALDIGVVGGSIGGLFAAALLTRDGHRVSVLERSRRGLARRGAGLVAQQELFDLLDEVGREDAGRLGVVARERITLDRSGRVASRDPSPQTQLSWDHVYETFRALVPADRYLLDHAVASIEDPSSAGAATVELHDGRRLDFDLVVGADGSGSVAREAVVPGATANRYVGYSTWRGLIPESALPADAARTLLGRFAFYTAPGEHVLGYLVPGAGGEVEPGHRRYNWVWYRPLTPDALRTVMVASGRPPSSVSLAPGELEEDLRRDLAKAATLRLPPPFAEVVLAEPEPFLQAIVDFVPPRIVRGRAALLGDAAVTVRPHTAMGAAKAAGDALALARVLARGEPVEAALERYQAQRLPVGAAIAGYGQRLGRSIPLVAA</sequence>
<dbReference type="SUPFAM" id="SSF54373">
    <property type="entry name" value="FAD-linked reductases, C-terminal domain"/>
    <property type="match status" value="1"/>
</dbReference>
<feature type="domain" description="FAD-binding" evidence="1">
    <location>
        <begin position="312"/>
        <end position="375"/>
    </location>
</feature>
<dbReference type="SUPFAM" id="SSF51905">
    <property type="entry name" value="FAD/NAD(P)-binding domain"/>
    <property type="match status" value="1"/>
</dbReference>